<evidence type="ECO:0000256" key="1">
    <source>
        <dbReference type="ARBA" id="ARBA00004196"/>
    </source>
</evidence>
<dbReference type="InterPro" id="IPR012336">
    <property type="entry name" value="Thioredoxin-like_fold"/>
</dbReference>
<feature type="domain" description="Thioredoxin" evidence="5">
    <location>
        <begin position="531"/>
        <end position="679"/>
    </location>
</feature>
<name>A0ABV5ZK97_9BACT</name>
<keyword evidence="3" id="KW-1015">Disulfide bond</keyword>
<dbReference type="InterPro" id="IPR013766">
    <property type="entry name" value="Thioredoxin_domain"/>
</dbReference>
<keyword evidence="7" id="KW-1185">Reference proteome</keyword>
<dbReference type="PANTHER" id="PTHR42852">
    <property type="entry name" value="THIOL:DISULFIDE INTERCHANGE PROTEIN DSBE"/>
    <property type="match status" value="1"/>
</dbReference>
<evidence type="ECO:0000259" key="5">
    <source>
        <dbReference type="PROSITE" id="PS51352"/>
    </source>
</evidence>
<reference evidence="6 7" key="1">
    <citation type="submission" date="2024-09" db="EMBL/GenBank/DDBJ databases">
        <authorList>
            <person name="Sun Q."/>
            <person name="Mori K."/>
        </authorList>
    </citation>
    <scope>NUCLEOTIDE SEQUENCE [LARGE SCALE GENOMIC DNA]</scope>
    <source>
        <strain evidence="6 7">ATCC 51272</strain>
    </source>
</reference>
<organism evidence="6 7">
    <name type="scientific">Hallella seregens ATCC 51272</name>
    <dbReference type="NCBI Taxonomy" id="1336250"/>
    <lineage>
        <taxon>Bacteria</taxon>
        <taxon>Pseudomonadati</taxon>
        <taxon>Bacteroidota</taxon>
        <taxon>Bacteroidia</taxon>
        <taxon>Bacteroidales</taxon>
        <taxon>Prevotellaceae</taxon>
        <taxon>Hallella</taxon>
    </lineage>
</organism>
<sequence>MKSSKISHLVAGASIFRILKMYKRFLLVILLFNSMAVLGNPCSTNGIIDDALAPSAWRNTETGDWEISFYAEGAVCDARFWQYKQRMRQGSRWLFLLTDGKEELSVRADMRKNGLCKMTIGNRSPVVCRRIVTNRLPDYPTKDASPIKDTGCLREDSVTIEGWLRHMSAKEKSQKSDFDVTFTDVMTNQEKSFSAKTDPDGHFCLTLPLLNTTEVYLDWQRCRVMSVFEPGETYFLLCDFETGERFIMGKHARLQNEILMTDFAPSFKRKDESEDFPHFMQEVADSRKANETAFNKMLAAHPRLSERFKEYTRAKMKYGEAYTISQAKYSSPSFRLPPHIRAYALQHFVENPACPFTLYRELVWFMNDLLDDGMEKSFSEELREAAELYHTTLTDEEKEQAQKWDELIADMWQTIEKAKGDEEKIKVYEAYQNDNLEIWDAYANLSQKYAVEMEGARLRDYKRAVDSLGCSPDLKDMLMAGRYSQIISRNRHSLAPSLLERLHADVGMPAAKARVMAEHLRYQALERQDFKNATCLKSNEPLAGIKEGKELLAKMTEPYRGHYVLIDVWGTWCAPCKEALSHSESLYETLTPYDMIFMYLASNSPEESWKNTIQEYRLTRENCVHYNLPRSQQQAIEKYFRLNSYPTYRLIDPQGNVMDTDADPRNLPEFERLMRQLSE</sequence>
<dbReference type="Gene3D" id="3.40.30.10">
    <property type="entry name" value="Glutaredoxin"/>
    <property type="match status" value="1"/>
</dbReference>
<evidence type="ECO:0000256" key="3">
    <source>
        <dbReference type="ARBA" id="ARBA00023157"/>
    </source>
</evidence>
<evidence type="ECO:0000313" key="6">
    <source>
        <dbReference type="EMBL" id="MFB9897750.1"/>
    </source>
</evidence>
<keyword evidence="2" id="KW-0201">Cytochrome c-type biogenesis</keyword>
<dbReference type="InterPro" id="IPR050553">
    <property type="entry name" value="Thioredoxin_ResA/DsbE_sf"/>
</dbReference>
<dbReference type="PROSITE" id="PS51352">
    <property type="entry name" value="THIOREDOXIN_2"/>
    <property type="match status" value="1"/>
</dbReference>
<accession>A0ABV5ZK97</accession>
<evidence type="ECO:0000256" key="4">
    <source>
        <dbReference type="ARBA" id="ARBA00023284"/>
    </source>
</evidence>
<gene>
    <name evidence="6" type="ORF">ACFFK8_08080</name>
</gene>
<dbReference type="EMBL" id="JBHLZF010000002">
    <property type="protein sequence ID" value="MFB9897750.1"/>
    <property type="molecule type" value="Genomic_DNA"/>
</dbReference>
<dbReference type="RefSeq" id="WP_027951581.1">
    <property type="nucleotide sequence ID" value="NZ_JADU01000001.1"/>
</dbReference>
<dbReference type="Pfam" id="PF13905">
    <property type="entry name" value="Thioredoxin_8"/>
    <property type="match status" value="1"/>
</dbReference>
<protein>
    <submittedName>
        <fullName evidence="6">TlpA family protein disulfide reductase</fullName>
    </submittedName>
</protein>
<keyword evidence="4" id="KW-0676">Redox-active center</keyword>
<dbReference type="CDD" id="cd02966">
    <property type="entry name" value="TlpA_like_family"/>
    <property type="match status" value="1"/>
</dbReference>
<dbReference type="SUPFAM" id="SSF52833">
    <property type="entry name" value="Thioredoxin-like"/>
    <property type="match status" value="1"/>
</dbReference>
<dbReference type="InterPro" id="IPR036249">
    <property type="entry name" value="Thioredoxin-like_sf"/>
</dbReference>
<dbReference type="Proteomes" id="UP001589688">
    <property type="component" value="Unassembled WGS sequence"/>
</dbReference>
<evidence type="ECO:0000256" key="2">
    <source>
        <dbReference type="ARBA" id="ARBA00022748"/>
    </source>
</evidence>
<dbReference type="PANTHER" id="PTHR42852:SF6">
    <property type="entry name" value="THIOL:DISULFIDE INTERCHANGE PROTEIN DSBE"/>
    <property type="match status" value="1"/>
</dbReference>
<comment type="caution">
    <text evidence="6">The sequence shown here is derived from an EMBL/GenBank/DDBJ whole genome shotgun (WGS) entry which is preliminary data.</text>
</comment>
<evidence type="ECO:0000313" key="7">
    <source>
        <dbReference type="Proteomes" id="UP001589688"/>
    </source>
</evidence>
<proteinExistence type="predicted"/>
<comment type="subcellular location">
    <subcellularLocation>
        <location evidence="1">Cell envelope</location>
    </subcellularLocation>
</comment>